<dbReference type="Gene3D" id="3.30.360.10">
    <property type="entry name" value="Dihydrodipicolinate Reductase, domain 2"/>
    <property type="match status" value="1"/>
</dbReference>
<dbReference type="Gene3D" id="3.40.50.720">
    <property type="entry name" value="NAD(P)-binding Rossmann-like Domain"/>
    <property type="match status" value="1"/>
</dbReference>
<dbReference type="GO" id="GO:0016620">
    <property type="term" value="F:oxidoreductase activity, acting on the aldehyde or oxo group of donors, NAD or NADP as acceptor"/>
    <property type="evidence" value="ECO:0007669"/>
    <property type="project" value="InterPro"/>
</dbReference>
<dbReference type="PIRSF" id="PIRSF000148">
    <property type="entry name" value="ASA_dh"/>
    <property type="match status" value="1"/>
</dbReference>
<evidence type="ECO:0000256" key="1">
    <source>
        <dbReference type="ARBA" id="ARBA00010584"/>
    </source>
</evidence>
<dbReference type="PANTHER" id="PTHR46278">
    <property type="entry name" value="DEHYDROGENASE, PUTATIVE-RELATED"/>
    <property type="match status" value="1"/>
</dbReference>
<dbReference type="EMBL" id="SJZB01000010">
    <property type="protein sequence ID" value="TCJ18561.1"/>
    <property type="molecule type" value="Genomic_DNA"/>
</dbReference>
<accession>A0A4R1BM64</accession>
<organism evidence="3 4">
    <name type="scientific">Parasulfuritortus cantonensis</name>
    <dbReference type="NCBI Taxonomy" id="2528202"/>
    <lineage>
        <taxon>Bacteria</taxon>
        <taxon>Pseudomonadati</taxon>
        <taxon>Pseudomonadota</taxon>
        <taxon>Betaproteobacteria</taxon>
        <taxon>Nitrosomonadales</taxon>
        <taxon>Thiobacillaceae</taxon>
        <taxon>Parasulfuritortus</taxon>
    </lineage>
</organism>
<proteinExistence type="inferred from homology"/>
<protein>
    <recommendedName>
        <fullName evidence="2">Semialdehyde dehydrogenase dimerisation domain-containing protein</fullName>
    </recommendedName>
</protein>
<name>A0A4R1BM64_9PROT</name>
<comment type="caution">
    <text evidence="3">The sequence shown here is derived from an EMBL/GenBank/DDBJ whole genome shotgun (WGS) entry which is preliminary data.</text>
</comment>
<dbReference type="Pfam" id="PF02774">
    <property type="entry name" value="Semialdhyde_dhC"/>
    <property type="match status" value="1"/>
</dbReference>
<dbReference type="OrthoDB" id="9805684at2"/>
<dbReference type="PANTHER" id="PTHR46278:SF2">
    <property type="entry name" value="ASPARTATE-SEMIALDEHYDE DEHYDROGENASE"/>
    <property type="match status" value="1"/>
</dbReference>
<dbReference type="RefSeq" id="WP_131444685.1">
    <property type="nucleotide sequence ID" value="NZ_SJZB01000010.1"/>
</dbReference>
<reference evidence="3 4" key="1">
    <citation type="submission" date="2019-03" db="EMBL/GenBank/DDBJ databases">
        <title>Genome sequence of Thiobacillaceae bacterium LSR1, a sulfur-oxidizing bacterium isolated from freshwater sediment.</title>
        <authorList>
            <person name="Li S."/>
        </authorList>
    </citation>
    <scope>NUCLEOTIDE SEQUENCE [LARGE SCALE GENOMIC DNA]</scope>
    <source>
        <strain evidence="3 4">LSR1</strain>
    </source>
</reference>
<dbReference type="SUPFAM" id="SSF51735">
    <property type="entry name" value="NAD(P)-binding Rossmann-fold domains"/>
    <property type="match status" value="1"/>
</dbReference>
<comment type="similarity">
    <text evidence="1">Belongs to the aspartate-semialdehyde dehydrogenase family.</text>
</comment>
<feature type="domain" description="Semialdehyde dehydrogenase dimerisation" evidence="2">
    <location>
        <begin position="121"/>
        <end position="298"/>
    </location>
</feature>
<sequence>MTGVRALNVAVLGADDPLGTAFLRLLSERDVEFGEVFPLTLAETEGCATVRGEELPLLDVVGFDWSRVDVLVNASRAVAAELSERTAADAGCRILGLGRGAAGIARVSVEGALAIALQRVLAPVQAGAGLRAVNAVAMLPVAVAGEAGIAELAGQTRALFAMETVEPEAFPLQIAFNLIPQVGAVQADGGSHLEQDTAGELRQLLDNRDLAVSVTAVWAPMFYGAGVAVHASVAGDLDLESMRARFADLPGVTLMDTAVPGGVATPATDAQDSDAVFVSRVRAGADARHDLAMWLVFDVTTLEAARLVDGLENLIEK</sequence>
<dbReference type="AlphaFoldDB" id="A0A4R1BM64"/>
<evidence type="ECO:0000313" key="3">
    <source>
        <dbReference type="EMBL" id="TCJ18561.1"/>
    </source>
</evidence>
<keyword evidence="4" id="KW-1185">Reference proteome</keyword>
<evidence type="ECO:0000259" key="2">
    <source>
        <dbReference type="Pfam" id="PF02774"/>
    </source>
</evidence>
<gene>
    <name evidence="3" type="ORF">EZJ19_02280</name>
</gene>
<dbReference type="CDD" id="cd18129">
    <property type="entry name" value="ASADH_C_USG1_like"/>
    <property type="match status" value="1"/>
</dbReference>
<dbReference type="GO" id="GO:0008652">
    <property type="term" value="P:amino acid biosynthetic process"/>
    <property type="evidence" value="ECO:0007669"/>
    <property type="project" value="InterPro"/>
</dbReference>
<dbReference type="SUPFAM" id="SSF55347">
    <property type="entry name" value="Glyceraldehyde-3-phosphate dehydrogenase-like, C-terminal domain"/>
    <property type="match status" value="1"/>
</dbReference>
<dbReference type="GO" id="GO:0046983">
    <property type="term" value="F:protein dimerization activity"/>
    <property type="evidence" value="ECO:0007669"/>
    <property type="project" value="InterPro"/>
</dbReference>
<evidence type="ECO:0000313" key="4">
    <source>
        <dbReference type="Proteomes" id="UP000295443"/>
    </source>
</evidence>
<dbReference type="InterPro" id="IPR036291">
    <property type="entry name" value="NAD(P)-bd_dom_sf"/>
</dbReference>
<dbReference type="Proteomes" id="UP000295443">
    <property type="component" value="Unassembled WGS sequence"/>
</dbReference>
<dbReference type="InterPro" id="IPR012280">
    <property type="entry name" value="Semialdhyde_DH_dimer_dom"/>
</dbReference>